<dbReference type="InterPro" id="IPR011335">
    <property type="entry name" value="Restrct_endonuc-II-like"/>
</dbReference>
<dbReference type="InterPro" id="IPR007560">
    <property type="entry name" value="Restrct_endonuc_IV_Mrr"/>
</dbReference>
<dbReference type="RefSeq" id="WP_099152589.1">
    <property type="nucleotide sequence ID" value="NZ_PDUD01000028.1"/>
</dbReference>
<dbReference type="Proteomes" id="UP000223913">
    <property type="component" value="Unassembled WGS sequence"/>
</dbReference>
<dbReference type="Pfam" id="PF04471">
    <property type="entry name" value="Mrr_cat"/>
    <property type="match status" value="1"/>
</dbReference>
<name>A0A2D0N668_FLAN2</name>
<dbReference type="InterPro" id="IPR052906">
    <property type="entry name" value="Type_IV_Methyl-Rstrct_Enzyme"/>
</dbReference>
<dbReference type="OrthoDB" id="9803736at2"/>
<sequence>MKEKNFWMVRAGEGGRLIEDFLSKKIVAIGWNDIGDLSKIEDLDQLKAKFREAYPEASDGQVNNNTGQIYRFLKIFKEGDLVVTYDSAGRIYSVGKITSHYQYDPNLMEYHHVRSVDWIREVSRDDLSTTSKNSLGSTLSIFQIKDLTAKELLGKPIDKEEEIEREEETLDVIKEDLEAKALEFIKDQISQLSWEDMEDLVAGVLRGMGYKTMVSPKGPDRGKDIMASPDGLGLEDPKILVEVKHRKASMGAPEIRSFLGGLRANVKGVYVSTGGFSKEAKYEADRANNPTTLVDLDMLVGLIIQHYDNFDSETRALVPLKKIYWPL</sequence>
<keyword evidence="2" id="KW-0540">Nuclease</keyword>
<accession>A0A2D0N668</accession>
<reference evidence="2 3" key="1">
    <citation type="submission" date="2017-10" db="EMBL/GenBank/DDBJ databases">
        <title>The draft genome sequence of Lewinella nigricans NBRC 102662.</title>
        <authorList>
            <person name="Wang K."/>
        </authorList>
    </citation>
    <scope>NUCLEOTIDE SEQUENCE [LARGE SCALE GENOMIC DNA]</scope>
    <source>
        <strain evidence="2 3">NBRC 102662</strain>
    </source>
</reference>
<dbReference type="PANTHER" id="PTHR30015:SF7">
    <property type="entry name" value="TYPE IV METHYL-DIRECTED RESTRICTION ENZYME ECOKMRR"/>
    <property type="match status" value="1"/>
</dbReference>
<proteinExistence type="predicted"/>
<dbReference type="GO" id="GO:0043590">
    <property type="term" value="C:bacterial nucleoid"/>
    <property type="evidence" value="ECO:0007669"/>
    <property type="project" value="TreeGrafter"/>
</dbReference>
<dbReference type="PANTHER" id="PTHR30015">
    <property type="entry name" value="MRR RESTRICTION SYSTEM PROTEIN"/>
    <property type="match status" value="1"/>
</dbReference>
<dbReference type="AlphaFoldDB" id="A0A2D0N668"/>
<feature type="domain" description="Restriction endonuclease type IV Mrr" evidence="1">
    <location>
        <begin position="190"/>
        <end position="302"/>
    </location>
</feature>
<evidence type="ECO:0000313" key="3">
    <source>
        <dbReference type="Proteomes" id="UP000223913"/>
    </source>
</evidence>
<dbReference type="GO" id="GO:0015666">
    <property type="term" value="F:restriction endodeoxyribonuclease activity"/>
    <property type="evidence" value="ECO:0007669"/>
    <property type="project" value="TreeGrafter"/>
</dbReference>
<dbReference type="GO" id="GO:0009307">
    <property type="term" value="P:DNA restriction-modification system"/>
    <property type="evidence" value="ECO:0007669"/>
    <property type="project" value="InterPro"/>
</dbReference>
<protein>
    <submittedName>
        <fullName evidence="2">Restriction endonuclease</fullName>
    </submittedName>
</protein>
<gene>
    <name evidence="2" type="ORF">CRP01_23665</name>
</gene>
<evidence type="ECO:0000313" key="2">
    <source>
        <dbReference type="EMBL" id="PHN03876.1"/>
    </source>
</evidence>
<evidence type="ECO:0000259" key="1">
    <source>
        <dbReference type="Pfam" id="PF04471"/>
    </source>
</evidence>
<keyword evidence="3" id="KW-1185">Reference proteome</keyword>
<dbReference type="InterPro" id="IPR011856">
    <property type="entry name" value="tRNA_endonuc-like_dom_sf"/>
</dbReference>
<organism evidence="2 3">
    <name type="scientific">Flavilitoribacter nigricans (strain ATCC 23147 / DSM 23189 / NBRC 102662 / NCIMB 1420 / SS-2)</name>
    <name type="common">Lewinella nigricans</name>
    <dbReference type="NCBI Taxonomy" id="1122177"/>
    <lineage>
        <taxon>Bacteria</taxon>
        <taxon>Pseudomonadati</taxon>
        <taxon>Bacteroidota</taxon>
        <taxon>Saprospiria</taxon>
        <taxon>Saprospirales</taxon>
        <taxon>Lewinellaceae</taxon>
        <taxon>Flavilitoribacter</taxon>
    </lineage>
</organism>
<dbReference type="InterPro" id="IPR016984">
    <property type="entry name" value="UCP031853"/>
</dbReference>
<keyword evidence="2" id="KW-0255">Endonuclease</keyword>
<dbReference type="SUPFAM" id="SSF52980">
    <property type="entry name" value="Restriction endonuclease-like"/>
    <property type="match status" value="1"/>
</dbReference>
<dbReference type="Gene3D" id="3.40.1350.10">
    <property type="match status" value="1"/>
</dbReference>
<keyword evidence="2" id="KW-0378">Hydrolase</keyword>
<dbReference type="PIRSF" id="PIRSF031853">
    <property type="entry name" value="UPC031853"/>
    <property type="match status" value="1"/>
</dbReference>
<comment type="caution">
    <text evidence="2">The sequence shown here is derived from an EMBL/GenBank/DDBJ whole genome shotgun (WGS) entry which is preliminary data.</text>
</comment>
<dbReference type="GO" id="GO:0003677">
    <property type="term" value="F:DNA binding"/>
    <property type="evidence" value="ECO:0007669"/>
    <property type="project" value="InterPro"/>
</dbReference>
<dbReference type="EMBL" id="PDUD01000028">
    <property type="protein sequence ID" value="PHN03876.1"/>
    <property type="molecule type" value="Genomic_DNA"/>
</dbReference>